<evidence type="ECO:0000256" key="10">
    <source>
        <dbReference type="RuleBase" id="RU000577"/>
    </source>
</evidence>
<evidence type="ECO:0000313" key="14">
    <source>
        <dbReference type="EMBL" id="WPY00131.1"/>
    </source>
</evidence>
<evidence type="ECO:0000256" key="9">
    <source>
        <dbReference type="NCBIfam" id="TIGR00362"/>
    </source>
</evidence>
<evidence type="ECO:0000256" key="6">
    <source>
        <dbReference type="ARBA" id="ARBA00023121"/>
    </source>
</evidence>
<keyword evidence="4 8" id="KW-0547">Nucleotide-binding</keyword>
<dbReference type="RefSeq" id="WP_323738232.1">
    <property type="nucleotide sequence ID" value="NZ_CP112932.1"/>
</dbReference>
<dbReference type="Pfam" id="PF00308">
    <property type="entry name" value="Bac_DnaA"/>
    <property type="match status" value="1"/>
</dbReference>
<evidence type="ECO:0000256" key="11">
    <source>
        <dbReference type="RuleBase" id="RU004227"/>
    </source>
</evidence>
<feature type="domain" description="AAA+ ATPase" evidence="12">
    <location>
        <begin position="163"/>
        <end position="291"/>
    </location>
</feature>
<protein>
    <recommendedName>
        <fullName evidence="8 9">Chromosomal replication initiator protein DnaA</fullName>
    </recommendedName>
</protein>
<dbReference type="InterPro" id="IPR003593">
    <property type="entry name" value="AAA+_ATPase"/>
</dbReference>
<keyword evidence="7 8" id="KW-0238">DNA-binding</keyword>
<dbReference type="Proteomes" id="UP001326613">
    <property type="component" value="Chromosome"/>
</dbReference>
<accession>A0ABZ0URJ1</accession>
<evidence type="ECO:0000256" key="1">
    <source>
        <dbReference type="ARBA" id="ARBA00006583"/>
    </source>
</evidence>
<dbReference type="Pfam" id="PF08299">
    <property type="entry name" value="Bac_DnaA_C"/>
    <property type="match status" value="1"/>
</dbReference>
<dbReference type="InterPro" id="IPR013317">
    <property type="entry name" value="DnaA_dom"/>
</dbReference>
<comment type="domain">
    <text evidence="8">Domain I is involved in oligomerization and binding regulators, domain II is flexibile and of varying length in different bacteria, domain III forms the AAA+ region, while domain IV binds dsDNA.</text>
</comment>
<feature type="binding site" evidence="8">
    <location>
        <position position="174"/>
    </location>
    <ligand>
        <name>ATP</name>
        <dbReference type="ChEBI" id="CHEBI:30616"/>
    </ligand>
</feature>
<name>A0ABZ0URJ1_9RICK</name>
<sequence length="466" mass="53801">MLDNGVAVIERSYNHQEIWCLVSRDLRDYYGEAIHRSWFSKIYFMECTTHNVVLSTPTNFIRDWVKSHYLTVILQFWQHYDQNIKVIELITKVLSTQEQELLSPNVGTQIVVESSSKQILGSDNSFANLDPRFTFENFVVGPPNELAYAAARAVAESRNVVVESNPLFLYGGVGLGKTHLMHAIAWYIRHHNPLRKVIYMSAEKFMYQFVKALRNKDVMSFKEEFRSVDVLMIDDIQFICGKDSTQEEFFHTFNALIDNNRQMVISCDRSPSDLDDIEDRIKSRLGWGLVADVHSTTYELRLGILESKLEQMNIHIPQDVIEFLAAKITSNVRELEGALNKVIAHSTLVNREVNLNNTQDILRDLLRSNERIITIEDIQRKIAERYNIKVSDMSSPRRVRSVARPRQLAMYLSKILTPKSLADIGKKFGKKDHTTVMHAIKKIEELCALDVEFREEVSTLTRILQS</sequence>
<feature type="region of interest" description="Domain IV, binds dsDNA" evidence="8">
    <location>
        <begin position="347"/>
        <end position="466"/>
    </location>
</feature>
<feature type="binding site" evidence="8">
    <location>
        <position position="177"/>
    </location>
    <ligand>
        <name>ATP</name>
        <dbReference type="ChEBI" id="CHEBI:30616"/>
    </ligand>
</feature>
<dbReference type="PRINTS" id="PR00051">
    <property type="entry name" value="DNAA"/>
</dbReference>
<comment type="function">
    <text evidence="8 10">Plays an essential role in the initiation and regulation of chromosomal replication. ATP-DnaA binds to the origin of replication (oriC) to initiate formation of the DNA replication initiation complex once per cell cycle. Binds the DnaA box (a 9 base pair repeat at the origin) and separates the double-stranded (ds)DNA. Forms a right-handed helical filament on oriC DNA; dsDNA binds to the exterior of the filament while single-stranded (ss)DNA is stabiized in the filament's interior. The ATP-DnaA-oriC complex binds and stabilizes one strand of the AT-rich DNA unwinding element (DUE), permitting loading of DNA polymerase. After initiation quickly degrades to an ADP-DnaA complex that is not apt for DNA replication. Binds acidic phospholipids.</text>
</comment>
<dbReference type="CDD" id="cd06571">
    <property type="entry name" value="Bac_DnaA_C"/>
    <property type="match status" value="1"/>
</dbReference>
<dbReference type="SMART" id="SM00760">
    <property type="entry name" value="Bac_DnaA_C"/>
    <property type="match status" value="1"/>
</dbReference>
<dbReference type="HAMAP" id="MF_00377">
    <property type="entry name" value="DnaA_bact"/>
    <property type="match status" value="1"/>
</dbReference>
<dbReference type="SMART" id="SM00382">
    <property type="entry name" value="AAA"/>
    <property type="match status" value="1"/>
</dbReference>
<dbReference type="EMBL" id="CP112932">
    <property type="protein sequence ID" value="WPY00131.1"/>
    <property type="molecule type" value="Genomic_DNA"/>
</dbReference>
<evidence type="ECO:0000256" key="5">
    <source>
        <dbReference type="ARBA" id="ARBA00022840"/>
    </source>
</evidence>
<evidence type="ECO:0000259" key="12">
    <source>
        <dbReference type="SMART" id="SM00382"/>
    </source>
</evidence>
<dbReference type="SUPFAM" id="SSF48295">
    <property type="entry name" value="TrpR-like"/>
    <property type="match status" value="1"/>
</dbReference>
<proteinExistence type="inferred from homology"/>
<evidence type="ECO:0000256" key="7">
    <source>
        <dbReference type="ARBA" id="ARBA00023125"/>
    </source>
</evidence>
<reference evidence="14 15" key="1">
    <citation type="submission" date="2022-10" db="EMBL/GenBank/DDBJ databases">
        <title>Host association and intracellularity evolved multiple times independently in the Rickettsiales.</title>
        <authorList>
            <person name="Castelli M."/>
            <person name="Nardi T."/>
            <person name="Gammuto L."/>
            <person name="Bellinzona G."/>
            <person name="Sabaneyeva E."/>
            <person name="Potekhin A."/>
            <person name="Serra V."/>
            <person name="Petroni G."/>
            <person name="Sassera D."/>
        </authorList>
    </citation>
    <scope>NUCLEOTIDE SEQUENCE [LARGE SCALE GENOMIC DNA]</scope>
    <source>
        <strain evidence="14 15">Kr 154-4</strain>
    </source>
</reference>
<organism evidence="14 15">
    <name type="scientific">Candidatus Trichorickettsia mobilis</name>
    <dbReference type="NCBI Taxonomy" id="1346319"/>
    <lineage>
        <taxon>Bacteria</taxon>
        <taxon>Pseudomonadati</taxon>
        <taxon>Pseudomonadota</taxon>
        <taxon>Alphaproteobacteria</taxon>
        <taxon>Rickettsiales</taxon>
        <taxon>Rickettsiaceae</taxon>
        <taxon>Rickettsieae</taxon>
        <taxon>Candidatus Trichorickettsia</taxon>
    </lineage>
</organism>
<evidence type="ECO:0000256" key="4">
    <source>
        <dbReference type="ARBA" id="ARBA00022741"/>
    </source>
</evidence>
<keyword evidence="3 8" id="KW-0235">DNA replication</keyword>
<keyword evidence="6 8" id="KW-0446">Lipid-binding</keyword>
<dbReference type="InterPro" id="IPR027417">
    <property type="entry name" value="P-loop_NTPase"/>
</dbReference>
<dbReference type="Gene3D" id="3.30.300.180">
    <property type="match status" value="1"/>
</dbReference>
<gene>
    <name evidence="8" type="primary">dnaA</name>
    <name evidence="14" type="ORF">Trichorick_00001</name>
</gene>
<dbReference type="CDD" id="cd00009">
    <property type="entry name" value="AAA"/>
    <property type="match status" value="1"/>
</dbReference>
<dbReference type="InterPro" id="IPR013159">
    <property type="entry name" value="DnaA_C"/>
</dbReference>
<dbReference type="Gene3D" id="1.10.1750.10">
    <property type="match status" value="1"/>
</dbReference>
<keyword evidence="2 8" id="KW-0963">Cytoplasm</keyword>
<feature type="region of interest" description="Domain I, interacts with DnaA modulators" evidence="8">
    <location>
        <begin position="1"/>
        <end position="100"/>
    </location>
</feature>
<dbReference type="PROSITE" id="PS01008">
    <property type="entry name" value="DNAA"/>
    <property type="match status" value="1"/>
</dbReference>
<evidence type="ECO:0000259" key="13">
    <source>
        <dbReference type="SMART" id="SM00760"/>
    </source>
</evidence>
<comment type="similarity">
    <text evidence="1 8 11">Belongs to the DnaA family.</text>
</comment>
<dbReference type="Gene3D" id="1.10.8.60">
    <property type="match status" value="1"/>
</dbReference>
<comment type="caution">
    <text evidence="8">Lacks conserved residue(s) required for the propagation of feature annotation.</text>
</comment>
<dbReference type="InterPro" id="IPR038454">
    <property type="entry name" value="DnaA_N_sf"/>
</dbReference>
<dbReference type="InterPro" id="IPR001957">
    <property type="entry name" value="Chromosome_initiator_DnaA"/>
</dbReference>
<dbReference type="Pfam" id="PF11638">
    <property type="entry name" value="DnaA_N"/>
    <property type="match status" value="1"/>
</dbReference>
<dbReference type="InterPro" id="IPR018312">
    <property type="entry name" value="Chromosome_initiator_DnaA_CS"/>
</dbReference>
<evidence type="ECO:0000256" key="3">
    <source>
        <dbReference type="ARBA" id="ARBA00022705"/>
    </source>
</evidence>
<dbReference type="InterPro" id="IPR010921">
    <property type="entry name" value="Trp_repressor/repl_initiator"/>
</dbReference>
<dbReference type="Gene3D" id="3.40.50.300">
    <property type="entry name" value="P-loop containing nucleotide triphosphate hydrolases"/>
    <property type="match status" value="1"/>
</dbReference>
<dbReference type="PANTHER" id="PTHR30050:SF2">
    <property type="entry name" value="CHROMOSOMAL REPLICATION INITIATOR PROTEIN DNAA"/>
    <property type="match status" value="1"/>
</dbReference>
<dbReference type="InterPro" id="IPR024633">
    <property type="entry name" value="DnaA_N_dom"/>
</dbReference>
<dbReference type="PANTHER" id="PTHR30050">
    <property type="entry name" value="CHROMOSOMAL REPLICATION INITIATOR PROTEIN DNAA"/>
    <property type="match status" value="1"/>
</dbReference>
<comment type="subunit">
    <text evidence="8">Oligomerizes as a right-handed, spiral filament on DNA at oriC.</text>
</comment>
<dbReference type="NCBIfam" id="TIGR00362">
    <property type="entry name" value="DnaA"/>
    <property type="match status" value="1"/>
</dbReference>
<evidence type="ECO:0000256" key="8">
    <source>
        <dbReference type="HAMAP-Rule" id="MF_00377"/>
    </source>
</evidence>
<feature type="binding site" evidence="8">
    <location>
        <position position="176"/>
    </location>
    <ligand>
        <name>ATP</name>
        <dbReference type="ChEBI" id="CHEBI:30616"/>
    </ligand>
</feature>
<keyword evidence="15" id="KW-1185">Reference proteome</keyword>
<evidence type="ECO:0000313" key="15">
    <source>
        <dbReference type="Proteomes" id="UP001326613"/>
    </source>
</evidence>
<feature type="domain" description="Chromosomal replication initiator DnaA C-terminal" evidence="13">
    <location>
        <begin position="374"/>
        <end position="443"/>
    </location>
</feature>
<evidence type="ECO:0000256" key="2">
    <source>
        <dbReference type="ARBA" id="ARBA00022490"/>
    </source>
</evidence>
<keyword evidence="5 8" id="KW-0067">ATP-binding</keyword>
<dbReference type="InterPro" id="IPR020591">
    <property type="entry name" value="Chromosome_initiator_DnaA-like"/>
</dbReference>
<comment type="subcellular location">
    <subcellularLocation>
        <location evidence="8">Cytoplasm</location>
    </subcellularLocation>
</comment>
<feature type="binding site" evidence="8">
    <location>
        <position position="178"/>
    </location>
    <ligand>
        <name>ATP</name>
        <dbReference type="ChEBI" id="CHEBI:30616"/>
    </ligand>
</feature>
<dbReference type="SUPFAM" id="SSF52540">
    <property type="entry name" value="P-loop containing nucleoside triphosphate hydrolases"/>
    <property type="match status" value="1"/>
</dbReference>